<evidence type="ECO:0000313" key="2">
    <source>
        <dbReference type="Proteomes" id="UP000598271"/>
    </source>
</evidence>
<dbReference type="AlphaFoldDB" id="A0A8J3D288"/>
<proteinExistence type="predicted"/>
<dbReference type="EMBL" id="BMXF01000001">
    <property type="protein sequence ID" value="GHB59156.1"/>
    <property type="molecule type" value="Genomic_DNA"/>
</dbReference>
<organism evidence="1 2">
    <name type="scientific">Persicitalea jodogahamensis</name>
    <dbReference type="NCBI Taxonomy" id="402147"/>
    <lineage>
        <taxon>Bacteria</taxon>
        <taxon>Pseudomonadati</taxon>
        <taxon>Bacteroidota</taxon>
        <taxon>Cytophagia</taxon>
        <taxon>Cytophagales</taxon>
        <taxon>Spirosomataceae</taxon>
        <taxon>Persicitalea</taxon>
    </lineage>
</organism>
<dbReference type="Proteomes" id="UP000598271">
    <property type="component" value="Unassembled WGS sequence"/>
</dbReference>
<evidence type="ECO:0000313" key="1">
    <source>
        <dbReference type="EMBL" id="GHB59156.1"/>
    </source>
</evidence>
<evidence type="ECO:0008006" key="3">
    <source>
        <dbReference type="Google" id="ProtNLM"/>
    </source>
</evidence>
<protein>
    <recommendedName>
        <fullName evidence="3">PE-PGRS family protein</fullName>
    </recommendedName>
</protein>
<dbReference type="PROSITE" id="PS51257">
    <property type="entry name" value="PROKAR_LIPOPROTEIN"/>
    <property type="match status" value="1"/>
</dbReference>
<keyword evidence="2" id="KW-1185">Reference proteome</keyword>
<name>A0A8J3D288_9BACT</name>
<sequence>MKSSVPVTLSLLFILSSITACWEKEPVSPDSKSDEFQTVPDRFPVAPGLVDEASGLADSRTITGYLWTHEDAGSEAELFLISHDGKDIRRYSPPGINNIDWEDIAVGGGPENDVSYIYVADIGNNDANPAFSTHTIYRIPELKNLDESFVPDKIARFKFRYPDSSPDAETLLFDPVTKDLFIVTKELESARLYRIPYPQSTEGTITAEFIGKVPGLLLATGGDISADGQEILIRNYTNVYFWKRNAGETIGQTLVREATKPVPYALEPQGEAVCFDREMKGYYTFSEKRTASGVALQYFRRK</sequence>
<dbReference type="RefSeq" id="WP_189563331.1">
    <property type="nucleotide sequence ID" value="NZ_BMXF01000001.1"/>
</dbReference>
<comment type="caution">
    <text evidence="1">The sequence shown here is derived from an EMBL/GenBank/DDBJ whole genome shotgun (WGS) entry which is preliminary data.</text>
</comment>
<gene>
    <name evidence="1" type="ORF">GCM10007390_11020</name>
</gene>
<accession>A0A8J3D288</accession>
<reference evidence="1 2" key="1">
    <citation type="journal article" date="2014" name="Int. J. Syst. Evol. Microbiol.">
        <title>Complete genome sequence of Corynebacterium casei LMG S-19264T (=DSM 44701T), isolated from a smear-ripened cheese.</title>
        <authorList>
            <consortium name="US DOE Joint Genome Institute (JGI-PGF)"/>
            <person name="Walter F."/>
            <person name="Albersmeier A."/>
            <person name="Kalinowski J."/>
            <person name="Ruckert C."/>
        </authorList>
    </citation>
    <scope>NUCLEOTIDE SEQUENCE [LARGE SCALE GENOMIC DNA]</scope>
    <source>
        <strain evidence="1 2">KCTC 12866</strain>
    </source>
</reference>